<feature type="transmembrane region" description="Helical" evidence="1">
    <location>
        <begin position="56"/>
        <end position="76"/>
    </location>
</feature>
<feature type="transmembrane region" description="Helical" evidence="1">
    <location>
        <begin position="116"/>
        <end position="140"/>
    </location>
</feature>
<name>A0A382RZS6_9ZZZZ</name>
<dbReference type="PANTHER" id="PTHR11360:SF284">
    <property type="entry name" value="EG:103B4.3 PROTEIN-RELATED"/>
    <property type="match status" value="1"/>
</dbReference>
<sequence>MTNKDVSEKSHNQPRMFYGWYIIAALFFATFLSIGARQGFGVFVKTWEEDWAVSTAAISFAAAIGTLVNGFSQPVFGWLTDKFGGRPVLLASFFVTGLATAGVATISSVLGLMVLYGFIISFSSGGIGFQTTGVIVARWFEKKRGVAMA</sequence>
<feature type="transmembrane region" description="Helical" evidence="1">
    <location>
        <begin position="17"/>
        <end position="36"/>
    </location>
</feature>
<organism evidence="3">
    <name type="scientific">marine metagenome</name>
    <dbReference type="NCBI Taxonomy" id="408172"/>
    <lineage>
        <taxon>unclassified sequences</taxon>
        <taxon>metagenomes</taxon>
        <taxon>ecological metagenomes</taxon>
    </lineage>
</organism>
<dbReference type="Gene3D" id="1.20.1250.20">
    <property type="entry name" value="MFS general substrate transporter like domains"/>
    <property type="match status" value="1"/>
</dbReference>
<evidence type="ECO:0000313" key="3">
    <source>
        <dbReference type="EMBL" id="SVD02665.1"/>
    </source>
</evidence>
<feature type="non-terminal residue" evidence="3">
    <location>
        <position position="149"/>
    </location>
</feature>
<feature type="transmembrane region" description="Helical" evidence="1">
    <location>
        <begin position="88"/>
        <end position="110"/>
    </location>
</feature>
<dbReference type="InterPro" id="IPR050327">
    <property type="entry name" value="Proton-linked_MCT"/>
</dbReference>
<feature type="domain" description="Major facilitator superfamily (MFS) profile" evidence="2">
    <location>
        <begin position="22"/>
        <end position="149"/>
    </location>
</feature>
<evidence type="ECO:0000256" key="1">
    <source>
        <dbReference type="SAM" id="Phobius"/>
    </source>
</evidence>
<keyword evidence="1" id="KW-0812">Transmembrane</keyword>
<dbReference type="AlphaFoldDB" id="A0A382RZS6"/>
<dbReference type="EMBL" id="UINC01125079">
    <property type="protein sequence ID" value="SVD02665.1"/>
    <property type="molecule type" value="Genomic_DNA"/>
</dbReference>
<dbReference type="InterPro" id="IPR011701">
    <property type="entry name" value="MFS"/>
</dbReference>
<dbReference type="GO" id="GO:0022857">
    <property type="term" value="F:transmembrane transporter activity"/>
    <property type="evidence" value="ECO:0007669"/>
    <property type="project" value="InterPro"/>
</dbReference>
<dbReference type="SUPFAM" id="SSF103473">
    <property type="entry name" value="MFS general substrate transporter"/>
    <property type="match status" value="1"/>
</dbReference>
<dbReference type="Pfam" id="PF07690">
    <property type="entry name" value="MFS_1"/>
    <property type="match status" value="1"/>
</dbReference>
<dbReference type="PROSITE" id="PS50850">
    <property type="entry name" value="MFS"/>
    <property type="match status" value="1"/>
</dbReference>
<evidence type="ECO:0000259" key="2">
    <source>
        <dbReference type="PROSITE" id="PS50850"/>
    </source>
</evidence>
<keyword evidence="1" id="KW-0472">Membrane</keyword>
<proteinExistence type="predicted"/>
<dbReference type="InterPro" id="IPR020846">
    <property type="entry name" value="MFS_dom"/>
</dbReference>
<keyword evidence="1" id="KW-1133">Transmembrane helix</keyword>
<dbReference type="PANTHER" id="PTHR11360">
    <property type="entry name" value="MONOCARBOXYLATE TRANSPORTER"/>
    <property type="match status" value="1"/>
</dbReference>
<reference evidence="3" key="1">
    <citation type="submission" date="2018-05" db="EMBL/GenBank/DDBJ databases">
        <authorList>
            <person name="Lanie J.A."/>
            <person name="Ng W.-L."/>
            <person name="Kazmierczak K.M."/>
            <person name="Andrzejewski T.M."/>
            <person name="Davidsen T.M."/>
            <person name="Wayne K.J."/>
            <person name="Tettelin H."/>
            <person name="Glass J.I."/>
            <person name="Rusch D."/>
            <person name="Podicherti R."/>
            <person name="Tsui H.-C.T."/>
            <person name="Winkler M.E."/>
        </authorList>
    </citation>
    <scope>NUCLEOTIDE SEQUENCE</scope>
</reference>
<dbReference type="InterPro" id="IPR036259">
    <property type="entry name" value="MFS_trans_sf"/>
</dbReference>
<accession>A0A382RZS6</accession>
<gene>
    <name evidence="3" type="ORF">METZ01_LOCUS355519</name>
</gene>
<protein>
    <recommendedName>
        <fullName evidence="2">Major facilitator superfamily (MFS) profile domain-containing protein</fullName>
    </recommendedName>
</protein>